<name>A0A6P1XXZ4_9SPIR</name>
<reference evidence="2 3" key="1">
    <citation type="submission" date="2020-01" db="EMBL/GenBank/DDBJ databases">
        <title>Complete genome sequence of a human oral phylogroup 1 Treponema sp. strain ATCC 700766, originally isolated from periodontitis dental plaque.</title>
        <authorList>
            <person name="Chan Y."/>
            <person name="Huo Y.-B."/>
            <person name="Yu X.-L."/>
            <person name="Zeng H."/>
            <person name="Leung W.-K."/>
            <person name="Watt R.M."/>
        </authorList>
    </citation>
    <scope>NUCLEOTIDE SEQUENCE [LARGE SCALE GENOMIC DNA]</scope>
    <source>
        <strain evidence="2 3">OMZ 804</strain>
    </source>
</reference>
<evidence type="ECO:0000313" key="3">
    <source>
        <dbReference type="Proteomes" id="UP000464374"/>
    </source>
</evidence>
<keyword evidence="1" id="KW-0812">Transmembrane</keyword>
<dbReference type="RefSeq" id="WP_162662247.1">
    <property type="nucleotide sequence ID" value="NZ_CP048020.1"/>
</dbReference>
<feature type="transmembrane region" description="Helical" evidence="1">
    <location>
        <begin position="65"/>
        <end position="85"/>
    </location>
</feature>
<proteinExistence type="predicted"/>
<evidence type="ECO:0000313" key="2">
    <source>
        <dbReference type="EMBL" id="QHX42396.1"/>
    </source>
</evidence>
<sequence length="97" mass="10943">MNQNTAILCVIGALLLIMSISWIINLVRAAKNKHPLRWLGRVVYISGIICIGLNAIRSWRIYEDSAGIVIAAHVIALFSILSAFIRSERQYDEKNDF</sequence>
<protein>
    <submittedName>
        <fullName evidence="2">Uncharacterized protein</fullName>
    </submittedName>
</protein>
<feature type="transmembrane region" description="Helical" evidence="1">
    <location>
        <begin position="38"/>
        <end position="59"/>
    </location>
</feature>
<dbReference type="KEGG" id="trz:GWP43_01850"/>
<feature type="transmembrane region" description="Helical" evidence="1">
    <location>
        <begin position="6"/>
        <end position="26"/>
    </location>
</feature>
<accession>A0A6P1XXZ4</accession>
<gene>
    <name evidence="2" type="ORF">GWP43_01850</name>
</gene>
<keyword evidence="1" id="KW-1133">Transmembrane helix</keyword>
<dbReference type="Proteomes" id="UP000464374">
    <property type="component" value="Chromosome"/>
</dbReference>
<keyword evidence="1" id="KW-0472">Membrane</keyword>
<dbReference type="AlphaFoldDB" id="A0A6P1XXZ4"/>
<dbReference type="EMBL" id="CP048020">
    <property type="protein sequence ID" value="QHX42396.1"/>
    <property type="molecule type" value="Genomic_DNA"/>
</dbReference>
<organism evidence="2 3">
    <name type="scientific">Treponema vincentii</name>
    <dbReference type="NCBI Taxonomy" id="69710"/>
    <lineage>
        <taxon>Bacteria</taxon>
        <taxon>Pseudomonadati</taxon>
        <taxon>Spirochaetota</taxon>
        <taxon>Spirochaetia</taxon>
        <taxon>Spirochaetales</taxon>
        <taxon>Treponemataceae</taxon>
        <taxon>Treponema</taxon>
    </lineage>
</organism>
<evidence type="ECO:0000256" key="1">
    <source>
        <dbReference type="SAM" id="Phobius"/>
    </source>
</evidence>